<dbReference type="GO" id="GO:0016114">
    <property type="term" value="P:terpenoid biosynthetic process"/>
    <property type="evidence" value="ECO:0007669"/>
    <property type="project" value="UniProtKB-UniRule"/>
</dbReference>
<dbReference type="SUPFAM" id="SSF52922">
    <property type="entry name" value="TK C-terminal domain-like"/>
    <property type="match status" value="1"/>
</dbReference>
<dbReference type="Pfam" id="PF13292">
    <property type="entry name" value="DXP_synthase_N"/>
    <property type="match status" value="1"/>
</dbReference>
<dbReference type="AlphaFoldDB" id="A0A9D2RJV0"/>
<dbReference type="Gene3D" id="3.40.50.920">
    <property type="match status" value="1"/>
</dbReference>
<feature type="binding site" evidence="10">
    <location>
        <begin position="113"/>
        <end position="115"/>
    </location>
    <ligand>
        <name>thiamine diphosphate</name>
        <dbReference type="ChEBI" id="CHEBI:58937"/>
    </ligand>
</feature>
<dbReference type="InterPro" id="IPR049557">
    <property type="entry name" value="Transketolase_CS"/>
</dbReference>
<evidence type="ECO:0000313" key="12">
    <source>
        <dbReference type="EMBL" id="HJB06845.1"/>
    </source>
</evidence>
<gene>
    <name evidence="10 12" type="primary">dxs</name>
    <name evidence="12" type="ORF">H9716_03155</name>
</gene>
<keyword evidence="8 10" id="KW-0786">Thiamine pyrophosphate</keyword>
<keyword evidence="7 10" id="KW-0784">Thiamine biosynthesis</keyword>
<evidence type="ECO:0000256" key="6">
    <source>
        <dbReference type="ARBA" id="ARBA00022842"/>
    </source>
</evidence>
<dbReference type="NCBIfam" id="TIGR00204">
    <property type="entry name" value="dxs"/>
    <property type="match status" value="1"/>
</dbReference>
<protein>
    <recommendedName>
        <fullName evidence="10">1-deoxy-D-xylulose-5-phosphate synthase</fullName>
        <ecNumber evidence="10">2.2.1.7</ecNumber>
    </recommendedName>
    <alternativeName>
        <fullName evidence="10">1-deoxyxylulose-5-phosphate synthase</fullName>
        <shortName evidence="10">DXP synthase</shortName>
        <shortName evidence="10">DXPS</shortName>
    </alternativeName>
</protein>
<feature type="domain" description="Transketolase-like pyrimidine-binding" evidence="11">
    <location>
        <begin position="314"/>
        <end position="478"/>
    </location>
</feature>
<dbReference type="Pfam" id="PF02779">
    <property type="entry name" value="Transket_pyr"/>
    <property type="match status" value="1"/>
</dbReference>
<dbReference type="CDD" id="cd02007">
    <property type="entry name" value="TPP_DXS"/>
    <property type="match status" value="1"/>
</dbReference>
<feature type="binding site" evidence="10">
    <location>
        <position position="284"/>
    </location>
    <ligand>
        <name>thiamine diphosphate</name>
        <dbReference type="ChEBI" id="CHEBI:58937"/>
    </ligand>
</feature>
<dbReference type="InterPro" id="IPR033248">
    <property type="entry name" value="Transketolase_C"/>
</dbReference>
<comment type="function">
    <text evidence="10">Catalyzes the acyloin condensation reaction between C atoms 2 and 3 of pyruvate and glyceraldehyde 3-phosphate to yield 1-deoxy-D-xylulose-5-phosphate (DXP).</text>
</comment>
<proteinExistence type="inferred from homology"/>
<sequence length="622" mass="68543">MILERIKGPEDLKELSPEEIGTLAEEIRSFLIEKISRTGGHLASNLGVVELTIAIFLSFRLPEDKVIWDVGHQSYTHKILSGRMEEFDELRQYGGMSGFPKRKESPYDSFDTGHSSTSISAGLGIAQARDIQGKDYKVAAIIGDGALTGGMAYEALNNAARMKKNFIIILNDNKMSISENVGGMSRYLNGLRTGSGYNDLKKNVADALERLPVFGNPIIDKIKRTKNSIKQLFIPGMLFENMGITYLGPVDGHNVQALCKVLREAQKLDHSVLVHVMTKKGKGYGPAEKNPSRFHGVEPFDIATGKPLAEKKYPSYTQVFSRKLCQLAREHKELVAVTAAMPDGTGLSAFAKEFPDRFFDVGIAEAHAVTSAAGMAAAGLKPVVAVYSSFLQRAYDQILHDVCIQNLPVIFAVDRAGLVGSDGETHQGIFDYSYLTSIPGMTVMAPKNLWELRAMLEFAVDHQGPVAIRYPRGQAYRGLKEFMKPVVYGQGEMLYEEKDIALLAVGSMVSTAEHIREKLKERGSSCSLANGRFVKPFDRGLVDRLARKHSRLVTLEENVLQGGFGLAVTAYIHKHYPQVRVLNVALPDAYVEHGNVSVLRSALGIDSDSIIRRMESEGFLEE</sequence>
<organism evidence="12 13">
    <name type="scientific">Candidatus Enterocloster faecavium</name>
    <dbReference type="NCBI Taxonomy" id="2838560"/>
    <lineage>
        <taxon>Bacteria</taxon>
        <taxon>Bacillati</taxon>
        <taxon>Bacillota</taxon>
        <taxon>Clostridia</taxon>
        <taxon>Lachnospirales</taxon>
        <taxon>Lachnospiraceae</taxon>
        <taxon>Enterocloster</taxon>
    </lineage>
</organism>
<evidence type="ECO:0000256" key="2">
    <source>
        <dbReference type="ARBA" id="ARBA00011081"/>
    </source>
</evidence>
<dbReference type="EC" id="2.2.1.7" evidence="10"/>
<dbReference type="SMART" id="SM00861">
    <property type="entry name" value="Transket_pyr"/>
    <property type="match status" value="1"/>
</dbReference>
<dbReference type="GO" id="GO:0019288">
    <property type="term" value="P:isopentenyl diphosphate biosynthetic process, methylerythritol 4-phosphate pathway"/>
    <property type="evidence" value="ECO:0007669"/>
    <property type="project" value="TreeGrafter"/>
</dbReference>
<comment type="cofactor">
    <cofactor evidence="10">
        <name>thiamine diphosphate</name>
        <dbReference type="ChEBI" id="CHEBI:58937"/>
    </cofactor>
    <text evidence="10">Binds 1 thiamine pyrophosphate per subunit.</text>
</comment>
<evidence type="ECO:0000313" key="13">
    <source>
        <dbReference type="Proteomes" id="UP000886804"/>
    </source>
</evidence>
<evidence type="ECO:0000256" key="7">
    <source>
        <dbReference type="ARBA" id="ARBA00022977"/>
    </source>
</evidence>
<name>A0A9D2RJV0_9FIRM</name>
<dbReference type="CDD" id="cd07033">
    <property type="entry name" value="TPP_PYR_DXS_TK_like"/>
    <property type="match status" value="1"/>
</dbReference>
<dbReference type="GO" id="GO:0000287">
    <property type="term" value="F:magnesium ion binding"/>
    <property type="evidence" value="ECO:0007669"/>
    <property type="project" value="UniProtKB-UniRule"/>
</dbReference>
<dbReference type="PANTHER" id="PTHR43322:SF5">
    <property type="entry name" value="1-DEOXY-D-XYLULOSE-5-PHOSPHATE SYNTHASE, CHLOROPLASTIC"/>
    <property type="match status" value="1"/>
</dbReference>
<keyword evidence="6 10" id="KW-0460">Magnesium</keyword>
<feature type="binding site" evidence="10">
    <location>
        <position position="144"/>
    </location>
    <ligand>
        <name>Mg(2+)</name>
        <dbReference type="ChEBI" id="CHEBI:18420"/>
    </ligand>
</feature>
<dbReference type="InterPro" id="IPR005477">
    <property type="entry name" value="Dxylulose-5-P_synthase"/>
</dbReference>
<dbReference type="Pfam" id="PF02780">
    <property type="entry name" value="Transketolase_C"/>
    <property type="match status" value="1"/>
</dbReference>
<comment type="pathway">
    <text evidence="1 10">Metabolic intermediate biosynthesis; 1-deoxy-D-xylulose 5-phosphate biosynthesis; 1-deoxy-D-xylulose 5-phosphate from D-glyceraldehyde 3-phosphate and pyruvate: step 1/1.</text>
</comment>
<comment type="caution">
    <text evidence="12">The sequence shown here is derived from an EMBL/GenBank/DDBJ whole genome shotgun (WGS) entry which is preliminary data.</text>
</comment>
<evidence type="ECO:0000256" key="9">
    <source>
        <dbReference type="ARBA" id="ARBA00023229"/>
    </source>
</evidence>
<dbReference type="GO" id="GO:0009228">
    <property type="term" value="P:thiamine biosynthetic process"/>
    <property type="evidence" value="ECO:0007669"/>
    <property type="project" value="UniProtKB-UniRule"/>
</dbReference>
<evidence type="ECO:0000256" key="1">
    <source>
        <dbReference type="ARBA" id="ARBA00004980"/>
    </source>
</evidence>
<comment type="similarity">
    <text evidence="2 10">Belongs to the transketolase family. DXPS subfamily.</text>
</comment>
<feature type="binding site" evidence="10">
    <location>
        <position position="72"/>
    </location>
    <ligand>
        <name>thiamine diphosphate</name>
        <dbReference type="ChEBI" id="CHEBI:58937"/>
    </ligand>
</feature>
<dbReference type="InterPro" id="IPR005475">
    <property type="entry name" value="Transketolase-like_Pyr-bd"/>
</dbReference>
<comment type="catalytic activity">
    <reaction evidence="10">
        <text>D-glyceraldehyde 3-phosphate + pyruvate + H(+) = 1-deoxy-D-xylulose 5-phosphate + CO2</text>
        <dbReference type="Rhea" id="RHEA:12605"/>
        <dbReference type="ChEBI" id="CHEBI:15361"/>
        <dbReference type="ChEBI" id="CHEBI:15378"/>
        <dbReference type="ChEBI" id="CHEBI:16526"/>
        <dbReference type="ChEBI" id="CHEBI:57792"/>
        <dbReference type="ChEBI" id="CHEBI:59776"/>
        <dbReference type="EC" id="2.2.1.7"/>
    </reaction>
</comment>
<dbReference type="Proteomes" id="UP000886804">
    <property type="component" value="Unassembled WGS sequence"/>
</dbReference>
<dbReference type="FunFam" id="3.40.50.970:FF:000005">
    <property type="entry name" value="1-deoxy-D-xylulose-5-phosphate synthase"/>
    <property type="match status" value="1"/>
</dbReference>
<dbReference type="PANTHER" id="PTHR43322">
    <property type="entry name" value="1-D-DEOXYXYLULOSE 5-PHOSPHATE SYNTHASE-RELATED"/>
    <property type="match status" value="1"/>
</dbReference>
<evidence type="ECO:0000259" key="11">
    <source>
        <dbReference type="SMART" id="SM00861"/>
    </source>
</evidence>
<dbReference type="Gene3D" id="3.40.50.970">
    <property type="match status" value="2"/>
</dbReference>
<feature type="binding site" evidence="10">
    <location>
        <position position="173"/>
    </location>
    <ligand>
        <name>Mg(2+)</name>
        <dbReference type="ChEBI" id="CHEBI:18420"/>
    </ligand>
</feature>
<dbReference type="NCBIfam" id="NF003933">
    <property type="entry name" value="PRK05444.2-2"/>
    <property type="match status" value="1"/>
</dbReference>
<keyword evidence="4 10" id="KW-0808">Transferase</keyword>
<keyword evidence="9 10" id="KW-0414">Isoprene biosynthesis</keyword>
<feature type="binding site" evidence="10">
    <location>
        <begin position="145"/>
        <end position="146"/>
    </location>
    <ligand>
        <name>thiamine diphosphate</name>
        <dbReference type="ChEBI" id="CHEBI:58937"/>
    </ligand>
</feature>
<evidence type="ECO:0000256" key="10">
    <source>
        <dbReference type="HAMAP-Rule" id="MF_00315"/>
    </source>
</evidence>
<dbReference type="PROSITE" id="PS00801">
    <property type="entry name" value="TRANSKETOLASE_1"/>
    <property type="match status" value="1"/>
</dbReference>
<dbReference type="GO" id="GO:0008661">
    <property type="term" value="F:1-deoxy-D-xylulose-5-phosphate synthase activity"/>
    <property type="evidence" value="ECO:0007669"/>
    <property type="project" value="UniProtKB-UniRule"/>
</dbReference>
<reference evidence="12" key="1">
    <citation type="journal article" date="2021" name="PeerJ">
        <title>Extensive microbial diversity within the chicken gut microbiome revealed by metagenomics and culture.</title>
        <authorList>
            <person name="Gilroy R."/>
            <person name="Ravi A."/>
            <person name="Getino M."/>
            <person name="Pursley I."/>
            <person name="Horton D.L."/>
            <person name="Alikhan N.F."/>
            <person name="Baker D."/>
            <person name="Gharbi K."/>
            <person name="Hall N."/>
            <person name="Watson M."/>
            <person name="Adriaenssens E.M."/>
            <person name="Foster-Nyarko E."/>
            <person name="Jarju S."/>
            <person name="Secka A."/>
            <person name="Antonio M."/>
            <person name="Oren A."/>
            <person name="Chaudhuri R.R."/>
            <person name="La Ragione R."/>
            <person name="Hildebrand F."/>
            <person name="Pallen M.J."/>
        </authorList>
    </citation>
    <scope>NUCLEOTIDE SEQUENCE</scope>
    <source>
        <strain evidence="12">CHK188-4685</strain>
    </source>
</reference>
<reference evidence="12" key="2">
    <citation type="submission" date="2021-04" db="EMBL/GenBank/DDBJ databases">
        <authorList>
            <person name="Gilroy R."/>
        </authorList>
    </citation>
    <scope>NUCLEOTIDE SEQUENCE</scope>
    <source>
        <strain evidence="12">CHK188-4685</strain>
    </source>
</reference>
<dbReference type="GO" id="GO:0030976">
    <property type="term" value="F:thiamine pyrophosphate binding"/>
    <property type="evidence" value="ECO:0007669"/>
    <property type="project" value="UniProtKB-UniRule"/>
</dbReference>
<dbReference type="GO" id="GO:0005829">
    <property type="term" value="C:cytosol"/>
    <property type="evidence" value="ECO:0007669"/>
    <property type="project" value="TreeGrafter"/>
</dbReference>
<feature type="binding site" evidence="10">
    <location>
        <position position="365"/>
    </location>
    <ligand>
        <name>thiamine diphosphate</name>
        <dbReference type="ChEBI" id="CHEBI:58937"/>
    </ligand>
</feature>
<evidence type="ECO:0000256" key="3">
    <source>
        <dbReference type="ARBA" id="ARBA00011738"/>
    </source>
</evidence>
<dbReference type="InterPro" id="IPR009014">
    <property type="entry name" value="Transketo_C/PFOR_II"/>
</dbReference>
<evidence type="ECO:0000256" key="5">
    <source>
        <dbReference type="ARBA" id="ARBA00022723"/>
    </source>
</evidence>
<dbReference type="SUPFAM" id="SSF52518">
    <property type="entry name" value="Thiamin diphosphate-binding fold (THDP-binding)"/>
    <property type="match status" value="2"/>
</dbReference>
<keyword evidence="5 10" id="KW-0479">Metal-binding</keyword>
<dbReference type="EMBL" id="DWYS01000040">
    <property type="protein sequence ID" value="HJB06845.1"/>
    <property type="molecule type" value="Genomic_DNA"/>
</dbReference>
<evidence type="ECO:0000256" key="8">
    <source>
        <dbReference type="ARBA" id="ARBA00023052"/>
    </source>
</evidence>
<comment type="subunit">
    <text evidence="3 10">Homodimer.</text>
</comment>
<accession>A0A9D2RJV0</accession>
<dbReference type="InterPro" id="IPR029061">
    <property type="entry name" value="THDP-binding"/>
</dbReference>
<feature type="binding site" evidence="10">
    <location>
        <position position="173"/>
    </location>
    <ligand>
        <name>thiamine diphosphate</name>
        <dbReference type="ChEBI" id="CHEBI:58937"/>
    </ligand>
</feature>
<comment type="cofactor">
    <cofactor evidence="10">
        <name>Mg(2+)</name>
        <dbReference type="ChEBI" id="CHEBI:18420"/>
    </cofactor>
    <text evidence="10">Binds 1 Mg(2+) ion per subunit.</text>
</comment>
<dbReference type="HAMAP" id="MF_00315">
    <property type="entry name" value="DXP_synth"/>
    <property type="match status" value="1"/>
</dbReference>
<evidence type="ECO:0000256" key="4">
    <source>
        <dbReference type="ARBA" id="ARBA00022679"/>
    </source>
</evidence>